<keyword evidence="2" id="KW-1185">Reference proteome</keyword>
<accession>A0A1B4V997</accession>
<dbReference type="AlphaFoldDB" id="A0A1B4V997"/>
<organism evidence="1 2">
    <name type="scientific">Sulfurifustis variabilis</name>
    <dbReference type="NCBI Taxonomy" id="1675686"/>
    <lineage>
        <taxon>Bacteria</taxon>
        <taxon>Pseudomonadati</taxon>
        <taxon>Pseudomonadota</taxon>
        <taxon>Gammaproteobacteria</taxon>
        <taxon>Acidiferrobacterales</taxon>
        <taxon>Acidiferrobacteraceae</taxon>
        <taxon>Sulfurifustis</taxon>
    </lineage>
</organism>
<sequence>MKANETPKLPPELPPMLDEATINSLVETINFVASAKDAMSDEIVARLAGTFSEGMTLLDRLTRNQGLMRLLQVLDRPEVQYLLMSFGDALAAMSRDLATAPPAKGGIGGLLKVARDPGTQEGLRSLSLLGKYWSESLRELHRQGG</sequence>
<protein>
    <recommendedName>
        <fullName evidence="3">DUF1641 domain-containing protein</fullName>
    </recommendedName>
</protein>
<dbReference type="Proteomes" id="UP000218899">
    <property type="component" value="Chromosome"/>
</dbReference>
<reference evidence="1 2" key="1">
    <citation type="submission" date="2015-08" db="EMBL/GenBank/DDBJ databases">
        <title>Complete genome sequence of Sulfurifustis variabilis.</title>
        <authorList>
            <person name="Miura A."/>
            <person name="Kojima H."/>
            <person name="Fukui M."/>
        </authorList>
    </citation>
    <scope>NUCLEOTIDE SEQUENCE [LARGE SCALE GENOMIC DNA]</scope>
    <source>
        <strain evidence="2">skN76</strain>
    </source>
</reference>
<evidence type="ECO:0000313" key="2">
    <source>
        <dbReference type="Proteomes" id="UP000218899"/>
    </source>
</evidence>
<proteinExistence type="predicted"/>
<dbReference type="KEGG" id="sva:SVA_2674"/>
<dbReference type="EMBL" id="AP014936">
    <property type="protein sequence ID" value="BAU49222.1"/>
    <property type="molecule type" value="Genomic_DNA"/>
</dbReference>
<evidence type="ECO:0000313" key="1">
    <source>
        <dbReference type="EMBL" id="BAU49222.1"/>
    </source>
</evidence>
<evidence type="ECO:0008006" key="3">
    <source>
        <dbReference type="Google" id="ProtNLM"/>
    </source>
</evidence>
<gene>
    <name evidence="1" type="ORF">SVA_2674</name>
</gene>
<dbReference type="RefSeq" id="WP_197703197.1">
    <property type="nucleotide sequence ID" value="NZ_AP014936.1"/>
</dbReference>
<name>A0A1B4V997_9GAMM</name>